<feature type="transmembrane region" description="Helical" evidence="7">
    <location>
        <begin position="185"/>
        <end position="204"/>
    </location>
</feature>
<feature type="transmembrane region" description="Helical" evidence="7">
    <location>
        <begin position="151"/>
        <end position="173"/>
    </location>
</feature>
<keyword evidence="3 7" id="KW-0812">Transmembrane</keyword>
<gene>
    <name evidence="8" type="ORF">J0911_02785</name>
</gene>
<dbReference type="Proteomes" id="UP000664617">
    <property type="component" value="Unassembled WGS sequence"/>
</dbReference>
<evidence type="ECO:0000256" key="6">
    <source>
        <dbReference type="SAM" id="MobiDB-lite"/>
    </source>
</evidence>
<evidence type="ECO:0000256" key="3">
    <source>
        <dbReference type="ARBA" id="ARBA00022692"/>
    </source>
</evidence>
<reference evidence="9" key="1">
    <citation type="submission" date="2023-07" db="EMBL/GenBank/DDBJ databases">
        <title>Myceligenerans salitolerans sp. nov., a halotolerant actinomycete isolated from a salt lake in Xinjiang, China.</title>
        <authorList>
            <person name="Guan T."/>
        </authorList>
    </citation>
    <scope>NUCLEOTIDE SEQUENCE [LARGE SCALE GENOMIC DNA]</scope>
    <source>
        <strain evidence="9">XHU 5031</strain>
    </source>
</reference>
<keyword evidence="5 7" id="KW-0472">Membrane</keyword>
<feature type="transmembrane region" description="Helical" evidence="7">
    <location>
        <begin position="115"/>
        <end position="139"/>
    </location>
</feature>
<comment type="subcellular location">
    <subcellularLocation>
        <location evidence="1">Cell membrane</location>
        <topology evidence="1">Multi-pass membrane protein</topology>
    </subcellularLocation>
</comment>
<dbReference type="Pfam" id="PF03631">
    <property type="entry name" value="Virul_fac_BrkB"/>
    <property type="match status" value="1"/>
</dbReference>
<feature type="region of interest" description="Disordered" evidence="6">
    <location>
        <begin position="254"/>
        <end position="279"/>
    </location>
</feature>
<feature type="transmembrane region" description="Helical" evidence="7">
    <location>
        <begin position="59"/>
        <end position="78"/>
    </location>
</feature>
<evidence type="ECO:0000256" key="5">
    <source>
        <dbReference type="ARBA" id="ARBA00023136"/>
    </source>
</evidence>
<sequence>MAYTALFSLFAALTIGYTAFSAVLGRDAELQEAALAQVDQWVPGLIDTGSGGVIQPDDLLLTSAFNLTSVIAAVVLLWTATRFMGALRVAVRSMFDLADDGPNVVVARLLQLGGFLLLLAGVLVGAAVGVAVSTAAPWLLDLIGLGGASRVVVQTLGPVAGVVVDAAVVAGVIRYVAGVRIPRRELVTTALAVGVATGLLRWAGSSLIVELASRNALLAGFAVLASVLILVNLVARVLLLSCAWAAEANGVRTDGGAPAETNAHTDGGAGPEAAAASRA</sequence>
<accession>A0ABS3I4M1</accession>
<dbReference type="PANTHER" id="PTHR30213">
    <property type="entry name" value="INNER MEMBRANE PROTEIN YHJD"/>
    <property type="match status" value="1"/>
</dbReference>
<evidence type="ECO:0000313" key="8">
    <source>
        <dbReference type="EMBL" id="MBO0607950.1"/>
    </source>
</evidence>
<feature type="transmembrane region" description="Helical" evidence="7">
    <location>
        <begin position="216"/>
        <end position="239"/>
    </location>
</feature>
<organism evidence="8 9">
    <name type="scientific">Myceligenerans salitolerans</name>
    <dbReference type="NCBI Taxonomy" id="1230528"/>
    <lineage>
        <taxon>Bacteria</taxon>
        <taxon>Bacillati</taxon>
        <taxon>Actinomycetota</taxon>
        <taxon>Actinomycetes</taxon>
        <taxon>Micrococcales</taxon>
        <taxon>Promicromonosporaceae</taxon>
        <taxon>Myceligenerans</taxon>
    </lineage>
</organism>
<evidence type="ECO:0000256" key="1">
    <source>
        <dbReference type="ARBA" id="ARBA00004651"/>
    </source>
</evidence>
<dbReference type="EMBL" id="JAFMPK010000019">
    <property type="protein sequence ID" value="MBO0607950.1"/>
    <property type="molecule type" value="Genomic_DNA"/>
</dbReference>
<keyword evidence="2" id="KW-1003">Cell membrane</keyword>
<dbReference type="PANTHER" id="PTHR30213:SF1">
    <property type="entry name" value="INNER MEMBRANE PROTEIN YHJD"/>
    <property type="match status" value="1"/>
</dbReference>
<proteinExistence type="predicted"/>
<comment type="caution">
    <text evidence="8">The sequence shown here is derived from an EMBL/GenBank/DDBJ whole genome shotgun (WGS) entry which is preliminary data.</text>
</comment>
<keyword evidence="9" id="KW-1185">Reference proteome</keyword>
<name>A0ABS3I4M1_9MICO</name>
<evidence type="ECO:0000256" key="7">
    <source>
        <dbReference type="SAM" id="Phobius"/>
    </source>
</evidence>
<evidence type="ECO:0000256" key="2">
    <source>
        <dbReference type="ARBA" id="ARBA00022475"/>
    </source>
</evidence>
<dbReference type="InterPro" id="IPR017039">
    <property type="entry name" value="Virul_fac_BrkB"/>
</dbReference>
<protein>
    <submittedName>
        <fullName evidence="8">YihY/virulence factor BrkB family protein</fullName>
    </submittedName>
</protein>
<evidence type="ECO:0000256" key="4">
    <source>
        <dbReference type="ARBA" id="ARBA00022989"/>
    </source>
</evidence>
<keyword evidence="4 7" id="KW-1133">Transmembrane helix</keyword>
<evidence type="ECO:0000313" key="9">
    <source>
        <dbReference type="Proteomes" id="UP000664617"/>
    </source>
</evidence>